<accession>A0ABY6DDI7</accession>
<keyword evidence="1" id="KW-0812">Transmembrane</keyword>
<keyword evidence="1" id="KW-0472">Membrane</keyword>
<dbReference type="PANTHER" id="PTHR35893">
    <property type="entry name" value="INNER MEMBRANE PROTEIN-RELATED"/>
    <property type="match status" value="1"/>
</dbReference>
<dbReference type="RefSeq" id="WP_165197457.1">
    <property type="nucleotide sequence ID" value="NZ_CP106738.1"/>
</dbReference>
<sequence length="109" mass="11387">MAQSKTTSSSGDTSVADLTDQIQTLKGDIAKITEILGEIGVEKRDQATAKLRETASEVRAQGERHLRDAQARAEDVGAQAADAVRQQPAAAIGIAVGVGFLIGLVTSRK</sequence>
<protein>
    <submittedName>
        <fullName evidence="3">DUF883 family protein</fullName>
    </submittedName>
</protein>
<dbReference type="Proteomes" id="UP001064087">
    <property type="component" value="Chromosome"/>
</dbReference>
<organism evidence="3 4">
    <name type="scientific">Roseovarius pelagicus</name>
    <dbReference type="NCBI Taxonomy" id="2980108"/>
    <lineage>
        <taxon>Bacteria</taxon>
        <taxon>Pseudomonadati</taxon>
        <taxon>Pseudomonadota</taxon>
        <taxon>Alphaproteobacteria</taxon>
        <taxon>Rhodobacterales</taxon>
        <taxon>Roseobacteraceae</taxon>
        <taxon>Roseovarius</taxon>
    </lineage>
</organism>
<dbReference type="Pfam" id="PF19029">
    <property type="entry name" value="DUF883_C"/>
    <property type="match status" value="1"/>
</dbReference>
<keyword evidence="4" id="KW-1185">Reference proteome</keyword>
<reference evidence="3" key="1">
    <citation type="submission" date="2022-10" db="EMBL/GenBank/DDBJ databases">
        <title>Roseovarius pelagicus sp. nov., isolated from Arctic seawater.</title>
        <authorList>
            <person name="Hong Y.W."/>
            <person name="Hwang C.Y."/>
        </authorList>
    </citation>
    <scope>NUCLEOTIDE SEQUENCE</scope>
    <source>
        <strain evidence="3">HL-MP18</strain>
    </source>
</reference>
<feature type="transmembrane region" description="Helical" evidence="1">
    <location>
        <begin position="89"/>
        <end position="107"/>
    </location>
</feature>
<dbReference type="InterPro" id="IPR043605">
    <property type="entry name" value="DUF883_C"/>
</dbReference>
<name>A0ABY6DDI7_9RHOB</name>
<feature type="domain" description="DUF883" evidence="2">
    <location>
        <begin position="81"/>
        <end position="109"/>
    </location>
</feature>
<dbReference type="PANTHER" id="PTHR35893:SF3">
    <property type="entry name" value="INNER MEMBRANE PROTEIN"/>
    <property type="match status" value="1"/>
</dbReference>
<dbReference type="InterPro" id="IPR010279">
    <property type="entry name" value="YqjD/ElaB"/>
</dbReference>
<proteinExistence type="predicted"/>
<evidence type="ECO:0000313" key="3">
    <source>
        <dbReference type="EMBL" id="UXX84109.1"/>
    </source>
</evidence>
<evidence type="ECO:0000256" key="1">
    <source>
        <dbReference type="SAM" id="Phobius"/>
    </source>
</evidence>
<evidence type="ECO:0000259" key="2">
    <source>
        <dbReference type="Pfam" id="PF19029"/>
    </source>
</evidence>
<keyword evidence="1" id="KW-1133">Transmembrane helix</keyword>
<dbReference type="EMBL" id="CP106738">
    <property type="protein sequence ID" value="UXX84109.1"/>
    <property type="molecule type" value="Genomic_DNA"/>
</dbReference>
<gene>
    <name evidence="3" type="ORF">N7U68_05510</name>
</gene>
<evidence type="ECO:0000313" key="4">
    <source>
        <dbReference type="Proteomes" id="UP001064087"/>
    </source>
</evidence>